<name>A0A3P7M9K8_DIBLA</name>
<reference evidence="2 3" key="1">
    <citation type="submission" date="2018-11" db="EMBL/GenBank/DDBJ databases">
        <authorList>
            <consortium name="Pathogen Informatics"/>
        </authorList>
    </citation>
    <scope>NUCLEOTIDE SEQUENCE [LARGE SCALE GENOMIC DNA]</scope>
</reference>
<dbReference type="GO" id="GO:0042632">
    <property type="term" value="P:cholesterol homeostasis"/>
    <property type="evidence" value="ECO:0007669"/>
    <property type="project" value="TreeGrafter"/>
</dbReference>
<dbReference type="PANTHER" id="PTHR45727">
    <property type="entry name" value="NPC INTRACELLULAR CHOLESTEROL TRANSPORTER 1"/>
    <property type="match status" value="1"/>
</dbReference>
<protein>
    <recommendedName>
        <fullName evidence="1">NPC1 middle luminal domain-containing protein</fullName>
    </recommendedName>
</protein>
<dbReference type="GO" id="GO:0015485">
    <property type="term" value="F:cholesterol binding"/>
    <property type="evidence" value="ECO:0007669"/>
    <property type="project" value="TreeGrafter"/>
</dbReference>
<dbReference type="GO" id="GO:0015918">
    <property type="term" value="P:sterol transport"/>
    <property type="evidence" value="ECO:0007669"/>
    <property type="project" value="TreeGrafter"/>
</dbReference>
<dbReference type="Proteomes" id="UP000281553">
    <property type="component" value="Unassembled WGS sequence"/>
</dbReference>
<feature type="domain" description="NPC1 middle luminal" evidence="1">
    <location>
        <begin position="6"/>
        <end position="67"/>
    </location>
</feature>
<dbReference type="Pfam" id="PF22314">
    <property type="entry name" value="NPC1_MLD"/>
    <property type="match status" value="2"/>
</dbReference>
<proteinExistence type="predicted"/>
<evidence type="ECO:0000259" key="1">
    <source>
        <dbReference type="Pfam" id="PF22314"/>
    </source>
</evidence>
<feature type="domain" description="NPC1 middle luminal" evidence="1">
    <location>
        <begin position="80"/>
        <end position="137"/>
    </location>
</feature>
<dbReference type="OrthoDB" id="6510177at2759"/>
<dbReference type="InterPro" id="IPR053956">
    <property type="entry name" value="NPC1_MLD"/>
</dbReference>
<gene>
    <name evidence="2" type="ORF">DILT_LOCUS10502</name>
</gene>
<keyword evidence="3" id="KW-1185">Reference proteome</keyword>
<evidence type="ECO:0000313" key="2">
    <source>
        <dbReference type="EMBL" id="VDN14671.1"/>
    </source>
</evidence>
<dbReference type="PANTHER" id="PTHR45727:SF2">
    <property type="entry name" value="NPC INTRACELLULAR CHOLESTEROL TRANSPORTER 1"/>
    <property type="match status" value="1"/>
</dbReference>
<accession>A0A3P7M9K8</accession>
<evidence type="ECO:0000313" key="3">
    <source>
        <dbReference type="Proteomes" id="UP000281553"/>
    </source>
</evidence>
<dbReference type="GO" id="GO:0030299">
    <property type="term" value="P:intestinal cholesterol absorption"/>
    <property type="evidence" value="ECO:0007669"/>
    <property type="project" value="TreeGrafter"/>
</dbReference>
<dbReference type="EMBL" id="UYRU01059970">
    <property type="protein sequence ID" value="VDN14671.1"/>
    <property type="molecule type" value="Genomic_DNA"/>
</dbReference>
<dbReference type="AlphaFoldDB" id="A0A3P7M9K8"/>
<dbReference type="GO" id="GO:0005886">
    <property type="term" value="C:plasma membrane"/>
    <property type="evidence" value="ECO:0007669"/>
    <property type="project" value="TreeGrafter"/>
</dbReference>
<organism evidence="2 3">
    <name type="scientific">Dibothriocephalus latus</name>
    <name type="common">Fish tapeworm</name>
    <name type="synonym">Diphyllobothrium latum</name>
    <dbReference type="NCBI Taxonomy" id="60516"/>
    <lineage>
        <taxon>Eukaryota</taxon>
        <taxon>Metazoa</taxon>
        <taxon>Spiralia</taxon>
        <taxon>Lophotrochozoa</taxon>
        <taxon>Platyhelminthes</taxon>
        <taxon>Cestoda</taxon>
        <taxon>Eucestoda</taxon>
        <taxon>Diphyllobothriidea</taxon>
        <taxon>Diphyllobothriidae</taxon>
        <taxon>Dibothriocephalus</taxon>
    </lineage>
</organism>
<sequence length="185" mass="21084">MSISLLFHQVLDLQQKVENITVYVPKLDRYASLSEICYKPLDPDFSACALFSPLEYLQTDASKLASKVGIFQCFCRKLSDDHFQAEAVIITLMTKNFLDHDSDLAAVTFAWEAAFIELVRQWKLEHLKVIVSFKAERSVEDEIDRQSHSDISTVLISYVVMFAYVSVSLGSYHSWRTIMVSISVS</sequence>